<dbReference type="EMBL" id="ARZA01000082">
    <property type="protein sequence ID" value="EOD01116.1"/>
    <property type="molecule type" value="Genomic_DNA"/>
</dbReference>
<evidence type="ECO:0000313" key="12">
    <source>
        <dbReference type="EMBL" id="EOD01116.1"/>
    </source>
</evidence>
<comment type="caution">
    <text evidence="12">The sequence shown here is derived from an EMBL/GenBank/DDBJ whole genome shotgun (WGS) entry which is preliminary data.</text>
</comment>
<dbReference type="InterPro" id="IPR006232">
    <property type="entry name" value="Suc6P_hydrolase"/>
</dbReference>
<dbReference type="InterPro" id="IPR013148">
    <property type="entry name" value="Glyco_hydro_32_N"/>
</dbReference>
<dbReference type="SUPFAM" id="SSF75005">
    <property type="entry name" value="Arabinanase/levansucrase/invertase"/>
    <property type="match status" value="1"/>
</dbReference>
<accession>R1CR18</accession>
<keyword evidence="5 8" id="KW-0378">Hydrolase</keyword>
<dbReference type="InterPro" id="IPR023296">
    <property type="entry name" value="Glyco_hydro_beta-prop_sf"/>
</dbReference>
<dbReference type="Proteomes" id="UP000013378">
    <property type="component" value="Unassembled WGS sequence"/>
</dbReference>
<dbReference type="GO" id="GO:0005985">
    <property type="term" value="P:sucrose metabolic process"/>
    <property type="evidence" value="ECO:0007669"/>
    <property type="project" value="UniProtKB-UniPathway"/>
</dbReference>
<comment type="pathway">
    <text evidence="1 9">Glycan biosynthesis; sucrose metabolism.</text>
</comment>
<evidence type="ECO:0000259" key="10">
    <source>
        <dbReference type="Pfam" id="PF00251"/>
    </source>
</evidence>
<dbReference type="SUPFAM" id="SSF49899">
    <property type="entry name" value="Concanavalin A-like lectins/glucanases"/>
    <property type="match status" value="1"/>
</dbReference>
<comment type="similarity">
    <text evidence="2 8">Belongs to the glycosyl hydrolase 32 family.</text>
</comment>
<evidence type="ECO:0000256" key="3">
    <source>
        <dbReference type="ARBA" id="ARBA00012758"/>
    </source>
</evidence>
<dbReference type="Gene3D" id="2.115.10.20">
    <property type="entry name" value="Glycosyl hydrolase domain, family 43"/>
    <property type="match status" value="1"/>
</dbReference>
<dbReference type="Pfam" id="PF00251">
    <property type="entry name" value="Glyco_hydro_32N"/>
    <property type="match status" value="1"/>
</dbReference>
<evidence type="ECO:0000256" key="8">
    <source>
        <dbReference type="RuleBase" id="RU362110"/>
    </source>
</evidence>
<keyword evidence="6 8" id="KW-0326">Glycosidase</keyword>
<evidence type="ECO:0000256" key="5">
    <source>
        <dbReference type="ARBA" id="ARBA00022801"/>
    </source>
</evidence>
<keyword evidence="9" id="KW-0963">Cytoplasm</keyword>
<feature type="domain" description="Glycosyl hydrolase family 32 N-terminal" evidence="10">
    <location>
        <begin position="32"/>
        <end position="338"/>
    </location>
</feature>
<proteinExistence type="inferred from homology"/>
<dbReference type="InterPro" id="IPR013320">
    <property type="entry name" value="ConA-like_dom_sf"/>
</dbReference>
<gene>
    <name evidence="12" type="ORF">L21TH_0827</name>
</gene>
<evidence type="ECO:0000256" key="7">
    <source>
        <dbReference type="ARBA" id="ARBA00033367"/>
    </source>
</evidence>
<evidence type="ECO:0000256" key="2">
    <source>
        <dbReference type="ARBA" id="ARBA00009902"/>
    </source>
</evidence>
<organism evidence="12 13">
    <name type="scientific">Caldisalinibacter kiritimatiensis</name>
    <dbReference type="NCBI Taxonomy" id="1304284"/>
    <lineage>
        <taxon>Bacteria</taxon>
        <taxon>Bacillati</taxon>
        <taxon>Bacillota</taxon>
        <taxon>Tissierellia</taxon>
        <taxon>Tissierellales</taxon>
        <taxon>Thermohalobacteraceae</taxon>
        <taxon>Caldisalinibacter</taxon>
    </lineage>
</organism>
<dbReference type="AlphaFoldDB" id="R1CR18"/>
<dbReference type="CDD" id="cd18623">
    <property type="entry name" value="GH32_ScrB-like"/>
    <property type="match status" value="1"/>
</dbReference>
<dbReference type="RefSeq" id="WP_006310038.1">
    <property type="nucleotide sequence ID" value="NZ_ARZA01000082.1"/>
</dbReference>
<dbReference type="PATRIC" id="fig|1304284.3.peg.817"/>
<dbReference type="Gene3D" id="2.60.120.560">
    <property type="entry name" value="Exo-inulinase, domain 1"/>
    <property type="match status" value="1"/>
</dbReference>
<keyword evidence="9" id="KW-0119">Carbohydrate metabolism</keyword>
<feature type="domain" description="Glycosyl hydrolase family 32 C-terminal" evidence="11">
    <location>
        <begin position="341"/>
        <end position="489"/>
    </location>
</feature>
<name>R1CR18_9FIRM</name>
<sequence length="501" mass="58296">MDKNKELIEKAVKAINENRETVESDYYRLKYHIMPPTGLLNDPNGFIQFNGEYHLFYQFHPFDTSHGLKYWGHFRSRDFVEWDELPIALAPSNWYETHGCYSGSAVDNDGTLTLIYTGNVKDEEGNRETYQCLATTEDGINFDKHDDNPVMYNQPEGYTRHFRDPKVWKKEDTWYMVIGTQTVKEEGRVLLFKSKDLKEWELIGEVTGSNINELKDFGYMWECPDLFELNCKDVLIACPQGVESQGDLYNNIYQSGYVVGKLDYETGKLEHGEFTELDRGFEFYAPQTTLDEKSRRILIGWMGLPEREEHPTVENKWIHAMTIPRVLELRNDKLMQKPIEELKNMRENHVSYKDIVLNNEEIQLDNISGDVIELSVEFVPQDAQEFGIKVRCSEDNEEETVIYYDRSSQKLVFDRNKSGKGYGGIRRCHIKDKKNLKLNIFIDTSSVEIFVNDGEEVFTGRIYPNKDSLGIKFFAKGGAIKINKIDKWDLSGFKINNLINL</sequence>
<dbReference type="PROSITE" id="PS00609">
    <property type="entry name" value="GLYCOSYL_HYDROL_F32"/>
    <property type="match status" value="1"/>
</dbReference>
<dbReference type="PANTHER" id="PTHR43101:SF1">
    <property type="entry name" value="BETA-FRUCTOSIDASE"/>
    <property type="match status" value="1"/>
</dbReference>
<evidence type="ECO:0000313" key="13">
    <source>
        <dbReference type="Proteomes" id="UP000013378"/>
    </source>
</evidence>
<dbReference type="GO" id="GO:0004564">
    <property type="term" value="F:beta-fructofuranosidase activity"/>
    <property type="evidence" value="ECO:0007669"/>
    <property type="project" value="UniProtKB-EC"/>
</dbReference>
<dbReference type="STRING" id="1304284.L21TH_0827"/>
<dbReference type="InterPro" id="IPR013189">
    <property type="entry name" value="Glyco_hydro_32_C"/>
</dbReference>
<evidence type="ECO:0000256" key="6">
    <source>
        <dbReference type="ARBA" id="ARBA00023295"/>
    </source>
</evidence>
<evidence type="ECO:0000256" key="9">
    <source>
        <dbReference type="RuleBase" id="RU365015"/>
    </source>
</evidence>
<dbReference type="GO" id="GO:0005737">
    <property type="term" value="C:cytoplasm"/>
    <property type="evidence" value="ECO:0007669"/>
    <property type="project" value="UniProtKB-SubCell"/>
</dbReference>
<dbReference type="InterPro" id="IPR001362">
    <property type="entry name" value="Glyco_hydro_32"/>
</dbReference>
<dbReference type="InterPro" id="IPR018053">
    <property type="entry name" value="Glyco_hydro_32_AS"/>
</dbReference>
<dbReference type="SMART" id="SM00640">
    <property type="entry name" value="Glyco_32"/>
    <property type="match status" value="1"/>
</dbReference>
<comment type="subcellular location">
    <subcellularLocation>
        <location evidence="9">Cytoplasm</location>
    </subcellularLocation>
</comment>
<dbReference type="PANTHER" id="PTHR43101">
    <property type="entry name" value="BETA-FRUCTOSIDASE"/>
    <property type="match status" value="1"/>
</dbReference>
<dbReference type="OrthoDB" id="9759709at2"/>
<dbReference type="EC" id="3.2.1.26" evidence="3 8"/>
<comment type="catalytic activity">
    <reaction evidence="8">
        <text>Hydrolysis of terminal non-reducing beta-D-fructofuranoside residues in beta-D-fructofuranosides.</text>
        <dbReference type="EC" id="3.2.1.26"/>
    </reaction>
</comment>
<dbReference type="eggNOG" id="COG1621">
    <property type="taxonomic scope" value="Bacteria"/>
</dbReference>
<dbReference type="UniPathway" id="UPA00238"/>
<evidence type="ECO:0000256" key="1">
    <source>
        <dbReference type="ARBA" id="ARBA00004914"/>
    </source>
</evidence>
<dbReference type="Pfam" id="PF08244">
    <property type="entry name" value="Glyco_hydro_32C"/>
    <property type="match status" value="1"/>
</dbReference>
<reference evidence="12 13" key="1">
    <citation type="journal article" date="2015" name="Geomicrobiol. J.">
        <title>Caldisalinibacter kiritimatiensis gen. nov., sp. nov., a moderately thermohalophilic thiosulfate-reducing bacterium from a hypersaline microbial mat.</title>
        <authorList>
            <person name="Ben Hania W."/>
            <person name="Joseph M."/>
            <person name="Fiebig A."/>
            <person name="Bunk B."/>
            <person name="Klenk H.-P."/>
            <person name="Fardeau M.-L."/>
            <person name="Spring S."/>
        </authorList>
    </citation>
    <scope>NUCLEOTIDE SEQUENCE [LARGE SCALE GENOMIC DNA]</scope>
    <source>
        <strain evidence="12 13">L21-TH-D2</strain>
    </source>
</reference>
<dbReference type="InterPro" id="IPR051214">
    <property type="entry name" value="GH32_Enzymes"/>
</dbReference>
<keyword evidence="13" id="KW-1185">Reference proteome</keyword>
<comment type="function">
    <text evidence="9">Enables the bacterium to metabolize sucrose as a sole carbon source.</text>
</comment>
<evidence type="ECO:0000256" key="4">
    <source>
        <dbReference type="ARBA" id="ARBA00019623"/>
    </source>
</evidence>
<evidence type="ECO:0000259" key="11">
    <source>
        <dbReference type="Pfam" id="PF08244"/>
    </source>
</evidence>
<dbReference type="NCBIfam" id="TIGR01322">
    <property type="entry name" value="scrB_fam"/>
    <property type="match status" value="1"/>
</dbReference>
<protein>
    <recommendedName>
        <fullName evidence="4 8">Sucrose-6-phosphate hydrolase</fullName>
        <ecNumber evidence="3 8">3.2.1.26</ecNumber>
    </recommendedName>
    <alternativeName>
        <fullName evidence="7 9">Invertase</fullName>
    </alternativeName>
</protein>